<feature type="domain" description="Peptidase A1" evidence="3">
    <location>
        <begin position="87"/>
        <end position="384"/>
    </location>
</feature>
<dbReference type="PRINTS" id="PR00792">
    <property type="entry name" value="PEPSIN"/>
</dbReference>
<feature type="chain" id="PRO_5045870257" description="Peptidase A1 domain-containing protein" evidence="2">
    <location>
        <begin position="20"/>
        <end position="387"/>
    </location>
</feature>
<evidence type="ECO:0000313" key="4">
    <source>
        <dbReference type="EMBL" id="KAK4494476.1"/>
    </source>
</evidence>
<dbReference type="SUPFAM" id="SSF50630">
    <property type="entry name" value="Acid proteases"/>
    <property type="match status" value="1"/>
</dbReference>
<keyword evidence="2" id="KW-0732">Signal</keyword>
<evidence type="ECO:0000256" key="2">
    <source>
        <dbReference type="SAM" id="SignalP"/>
    </source>
</evidence>
<dbReference type="InterPro" id="IPR033121">
    <property type="entry name" value="PEPTIDASE_A1"/>
</dbReference>
<reference evidence="4 5" key="1">
    <citation type="journal article" date="2023" name="G3 (Bethesda)">
        <title>A chromosome-level genome assembly of Zasmidium syzygii isolated from banana leaves.</title>
        <authorList>
            <person name="van Westerhoven A.C."/>
            <person name="Mehrabi R."/>
            <person name="Talebi R."/>
            <person name="Steentjes M.B.F."/>
            <person name="Corcolon B."/>
            <person name="Chong P.A."/>
            <person name="Kema G.H.J."/>
            <person name="Seidl M.F."/>
        </authorList>
    </citation>
    <scope>NUCLEOTIDE SEQUENCE [LARGE SCALE GENOMIC DNA]</scope>
    <source>
        <strain evidence="4 5">P124</strain>
    </source>
</reference>
<evidence type="ECO:0000259" key="3">
    <source>
        <dbReference type="PROSITE" id="PS51767"/>
    </source>
</evidence>
<dbReference type="InterPro" id="IPR021109">
    <property type="entry name" value="Peptidase_aspartic_dom_sf"/>
</dbReference>
<dbReference type="InterPro" id="IPR001461">
    <property type="entry name" value="Aspartic_peptidase_A1"/>
</dbReference>
<protein>
    <recommendedName>
        <fullName evidence="3">Peptidase A1 domain-containing protein</fullName>
    </recommendedName>
</protein>
<evidence type="ECO:0000256" key="1">
    <source>
        <dbReference type="ARBA" id="ARBA00007447"/>
    </source>
</evidence>
<comment type="caution">
    <text evidence="4">The sequence shown here is derived from an EMBL/GenBank/DDBJ whole genome shotgun (WGS) entry which is preliminary data.</text>
</comment>
<keyword evidence="5" id="KW-1185">Reference proteome</keyword>
<accession>A0ABR0DZ72</accession>
<dbReference type="Gene3D" id="2.40.70.10">
    <property type="entry name" value="Acid Proteases"/>
    <property type="match status" value="2"/>
</dbReference>
<dbReference type="PANTHER" id="PTHR47966">
    <property type="entry name" value="BETA-SITE APP-CLEAVING ENZYME, ISOFORM A-RELATED"/>
    <property type="match status" value="1"/>
</dbReference>
<name>A0ABR0DZ72_ZASCE</name>
<gene>
    <name evidence="4" type="ORF">PRZ48_014774</name>
</gene>
<sequence>MPSFLHSAAILATASLALAAPANTPYKKLTGSVPRMRTSHTNKAAIAHYHTYTKYHRTAPQHVQKAAAADAGTGSVSATAEQYDSEYLCPVTVGNDQLNLDFDTGSSDLWVFSTITPSSESSGHNLYNPDTGSQEQGETWNIGYGDGSGSSGIVYADTVVVGGATVTSQAVEAATSVSSQFVKGNSDGLLGLGYESGNTCSPSQCQTFFGNFEASADSAVFTADLQTNGGSYDFGYIDSSKYSGPITYVSTLQQNPSYWDFTADSDENGNDIGYSIMDTGTSLWYMPDASVSGYYANVQSAQNSQSDGGYVFSCDENLPDFSVSIGGTSFTVPGSSLNFQPLGDGNCFGGLQDNDGLPGSIFGDVFMKNFFVVFDLGNNQVGVANQS</sequence>
<dbReference type="PROSITE" id="PS51767">
    <property type="entry name" value="PEPTIDASE_A1"/>
    <property type="match status" value="1"/>
</dbReference>
<organism evidence="4 5">
    <name type="scientific">Zasmidium cellare</name>
    <name type="common">Wine cellar mold</name>
    <name type="synonym">Racodium cellare</name>
    <dbReference type="NCBI Taxonomy" id="395010"/>
    <lineage>
        <taxon>Eukaryota</taxon>
        <taxon>Fungi</taxon>
        <taxon>Dikarya</taxon>
        <taxon>Ascomycota</taxon>
        <taxon>Pezizomycotina</taxon>
        <taxon>Dothideomycetes</taxon>
        <taxon>Dothideomycetidae</taxon>
        <taxon>Mycosphaerellales</taxon>
        <taxon>Mycosphaerellaceae</taxon>
        <taxon>Zasmidium</taxon>
    </lineage>
</organism>
<proteinExistence type="inferred from homology"/>
<dbReference type="PANTHER" id="PTHR47966:SF2">
    <property type="entry name" value="ASPERGILLOPEPSIN-1-RELATED"/>
    <property type="match status" value="1"/>
</dbReference>
<feature type="signal peptide" evidence="2">
    <location>
        <begin position="1"/>
        <end position="19"/>
    </location>
</feature>
<dbReference type="Pfam" id="PF00026">
    <property type="entry name" value="Asp"/>
    <property type="match status" value="1"/>
</dbReference>
<evidence type="ECO:0000313" key="5">
    <source>
        <dbReference type="Proteomes" id="UP001305779"/>
    </source>
</evidence>
<comment type="similarity">
    <text evidence="1">Belongs to the peptidase A1 family.</text>
</comment>
<dbReference type="Proteomes" id="UP001305779">
    <property type="component" value="Unassembled WGS sequence"/>
</dbReference>
<dbReference type="EMBL" id="JAXOVC010000014">
    <property type="protein sequence ID" value="KAK4494476.1"/>
    <property type="molecule type" value="Genomic_DNA"/>
</dbReference>